<evidence type="ECO:0000313" key="1">
    <source>
        <dbReference type="EMBL" id="EUA90026.1"/>
    </source>
</evidence>
<proteinExistence type="predicted"/>
<accession>A0ABP3AKB0</accession>
<gene>
    <name evidence="1" type="ORF">I551_3505</name>
</gene>
<keyword evidence="2" id="KW-1185">Reference proteome</keyword>
<evidence type="ECO:0000313" key="2">
    <source>
        <dbReference type="Proteomes" id="UP000020681"/>
    </source>
</evidence>
<comment type="caution">
    <text evidence="1">The sequence shown here is derived from an EMBL/GenBank/DDBJ whole genome shotgun (WGS) entry which is preliminary data.</text>
</comment>
<dbReference type="EMBL" id="JAOL01000113">
    <property type="protein sequence ID" value="EUA90026.1"/>
    <property type="molecule type" value="Genomic_DNA"/>
</dbReference>
<sequence>MYGMHCAVGLLKFSFLGSHSVRDAVESNRISLMSQKGEGSGIAGSS</sequence>
<organism evidence="1 2">
    <name type="scientific">Mycobacterium ulcerans str. Harvey</name>
    <dbReference type="NCBI Taxonomy" id="1299332"/>
    <lineage>
        <taxon>Bacteria</taxon>
        <taxon>Bacillati</taxon>
        <taxon>Actinomycetota</taxon>
        <taxon>Actinomycetes</taxon>
        <taxon>Mycobacteriales</taxon>
        <taxon>Mycobacteriaceae</taxon>
        <taxon>Mycobacterium</taxon>
        <taxon>Mycobacterium ulcerans group</taxon>
    </lineage>
</organism>
<reference evidence="1 2" key="1">
    <citation type="submission" date="2014-01" db="EMBL/GenBank/DDBJ databases">
        <authorList>
            <person name="Dobos K."/>
            <person name="Lenaerts A."/>
            <person name="Ordway D."/>
            <person name="DeGroote M.A."/>
            <person name="Parker T."/>
            <person name="Sizemore C."/>
            <person name="Tallon L.J."/>
            <person name="Sadzewicz L.K."/>
            <person name="Sengamalay N."/>
            <person name="Fraser C.M."/>
            <person name="Hine E."/>
            <person name="Shefchek K.A."/>
            <person name="Das S.P."/>
            <person name="Tettelin H."/>
        </authorList>
    </citation>
    <scope>NUCLEOTIDE SEQUENCE [LARGE SCALE GENOMIC DNA]</scope>
    <source>
        <strain evidence="1 2">Harvey</strain>
    </source>
</reference>
<name>A0ABP3AKB0_MYCUL</name>
<protein>
    <submittedName>
        <fullName evidence="1">Uncharacterized protein</fullName>
    </submittedName>
</protein>
<dbReference type="Proteomes" id="UP000020681">
    <property type="component" value="Unassembled WGS sequence"/>
</dbReference>